<dbReference type="STRING" id="1428644.BIV57_05640"/>
<name>A0A1J7CAE3_9ACTN</name>
<dbReference type="Proteomes" id="UP000243342">
    <property type="component" value="Unassembled WGS sequence"/>
</dbReference>
<evidence type="ECO:0000256" key="1">
    <source>
        <dbReference type="SAM" id="MobiDB-lite"/>
    </source>
</evidence>
<feature type="compositionally biased region" description="Low complexity" evidence="1">
    <location>
        <begin position="266"/>
        <end position="278"/>
    </location>
</feature>
<evidence type="ECO:0008006" key="5">
    <source>
        <dbReference type="Google" id="ProtNLM"/>
    </source>
</evidence>
<feature type="transmembrane region" description="Helical" evidence="2">
    <location>
        <begin position="97"/>
        <end position="123"/>
    </location>
</feature>
<proteinExistence type="predicted"/>
<feature type="region of interest" description="Disordered" evidence="1">
    <location>
        <begin position="204"/>
        <end position="322"/>
    </location>
</feature>
<comment type="caution">
    <text evidence="3">The sequence shown here is derived from an EMBL/GenBank/DDBJ whole genome shotgun (WGS) entry which is preliminary data.</text>
</comment>
<feature type="compositionally biased region" description="Basic residues" evidence="1">
    <location>
        <begin position="308"/>
        <end position="322"/>
    </location>
</feature>
<dbReference type="AlphaFoldDB" id="A0A1J7CAE3"/>
<keyword evidence="2" id="KW-0472">Membrane</keyword>
<dbReference type="EMBL" id="MLCF01000021">
    <property type="protein sequence ID" value="OIV38484.1"/>
    <property type="molecule type" value="Genomic_DNA"/>
</dbReference>
<sequence>MDSAPHLRAEDRPEFERVLADALRSERVGRALESTPVLNLEQLRTAALEAAPAIAAAAAEEYAEYLAARELLLEQSADERGSTLSAVLKKPSGVGPVMLVLTPVLSGAAAVIFLVVGYLMAAFKPEPPLAESLRTAGWLFAAIALAAFVAGMAALLVTAMRHSSAARRESPAQRAHMERARDDWREALTRNGIDPFVDRSIATAQGLESRGRVPRATPGPVTPARRSPDSPSSGEARRRPGFSSPGFSTAPESLGGEPAVRASRLGAARPGTGPARADGIPEQGESASDAPERGPAADEQRLESRTSRMMRRLGRPKLPRRQ</sequence>
<evidence type="ECO:0000256" key="2">
    <source>
        <dbReference type="SAM" id="Phobius"/>
    </source>
</evidence>
<gene>
    <name evidence="3" type="ORF">BIV57_05640</name>
</gene>
<keyword evidence="2" id="KW-0812">Transmembrane</keyword>
<feature type="transmembrane region" description="Helical" evidence="2">
    <location>
        <begin position="135"/>
        <end position="158"/>
    </location>
</feature>
<protein>
    <recommendedName>
        <fullName evidence="5">Transmembrane protein</fullName>
    </recommendedName>
</protein>
<reference evidence="3 4" key="1">
    <citation type="submission" date="2016-10" db="EMBL/GenBank/DDBJ databases">
        <title>Genome sequence of Streptomyces gilvigriseus MUSC 26.</title>
        <authorList>
            <person name="Lee L.-H."/>
            <person name="Ser H.-L."/>
        </authorList>
    </citation>
    <scope>NUCLEOTIDE SEQUENCE [LARGE SCALE GENOMIC DNA]</scope>
    <source>
        <strain evidence="3 4">MUSC 26</strain>
    </source>
</reference>
<feature type="compositionally biased region" description="Basic and acidic residues" evidence="1">
    <location>
        <begin position="290"/>
        <end position="306"/>
    </location>
</feature>
<keyword evidence="2" id="KW-1133">Transmembrane helix</keyword>
<dbReference type="OrthoDB" id="3868051at2"/>
<keyword evidence="4" id="KW-1185">Reference proteome</keyword>
<evidence type="ECO:0000313" key="4">
    <source>
        <dbReference type="Proteomes" id="UP000243342"/>
    </source>
</evidence>
<evidence type="ECO:0000313" key="3">
    <source>
        <dbReference type="EMBL" id="OIV38484.1"/>
    </source>
</evidence>
<accession>A0A1J7CAE3</accession>
<dbReference type="RefSeq" id="WP_071655564.1">
    <property type="nucleotide sequence ID" value="NZ_MLCF01000021.1"/>
</dbReference>
<organism evidence="3 4">
    <name type="scientific">Mangrovactinospora gilvigrisea</name>
    <dbReference type="NCBI Taxonomy" id="1428644"/>
    <lineage>
        <taxon>Bacteria</taxon>
        <taxon>Bacillati</taxon>
        <taxon>Actinomycetota</taxon>
        <taxon>Actinomycetes</taxon>
        <taxon>Kitasatosporales</taxon>
        <taxon>Streptomycetaceae</taxon>
        <taxon>Mangrovactinospora</taxon>
    </lineage>
</organism>